<keyword evidence="2" id="KW-0119">Carbohydrate metabolism</keyword>
<protein>
    <submittedName>
        <fullName evidence="4">NAD(P)-binding protein</fullName>
    </submittedName>
</protein>
<evidence type="ECO:0000256" key="1">
    <source>
        <dbReference type="ARBA" id="ARBA00022857"/>
    </source>
</evidence>
<dbReference type="Pfam" id="PF01370">
    <property type="entry name" value="Epimerase"/>
    <property type="match status" value="1"/>
</dbReference>
<dbReference type="SUPFAM" id="SSF51735">
    <property type="entry name" value="NAD(P)-binding Rossmann-fold domains"/>
    <property type="match status" value="1"/>
</dbReference>
<dbReference type="AlphaFoldDB" id="A0A6G1GM47"/>
<dbReference type="Gene3D" id="3.90.25.10">
    <property type="entry name" value="UDP-galactose 4-epimerase, domain 1"/>
    <property type="match status" value="1"/>
</dbReference>
<dbReference type="EMBL" id="ML977190">
    <property type="protein sequence ID" value="KAF1982001.1"/>
    <property type="molecule type" value="Genomic_DNA"/>
</dbReference>
<dbReference type="Gene3D" id="3.40.50.720">
    <property type="entry name" value="NAD(P)-binding Rossmann-like Domain"/>
    <property type="match status" value="1"/>
</dbReference>
<keyword evidence="1" id="KW-0521">NADP</keyword>
<dbReference type="InterPro" id="IPR036291">
    <property type="entry name" value="NAD(P)-bd_dom_sf"/>
</dbReference>
<feature type="domain" description="NAD-dependent epimerase/dehydratase" evidence="3">
    <location>
        <begin position="7"/>
        <end position="212"/>
    </location>
</feature>
<gene>
    <name evidence="4" type="ORF">K402DRAFT_363813</name>
</gene>
<dbReference type="OrthoDB" id="16464at2759"/>
<dbReference type="PANTHER" id="PTHR43103">
    <property type="entry name" value="NUCLEOSIDE-DIPHOSPHATE-SUGAR EPIMERASE"/>
    <property type="match status" value="1"/>
</dbReference>
<evidence type="ECO:0000256" key="2">
    <source>
        <dbReference type="ARBA" id="ARBA00023277"/>
    </source>
</evidence>
<reference evidence="4" key="1">
    <citation type="journal article" date="2020" name="Stud. Mycol.">
        <title>101 Dothideomycetes genomes: a test case for predicting lifestyles and emergence of pathogens.</title>
        <authorList>
            <person name="Haridas S."/>
            <person name="Albert R."/>
            <person name="Binder M."/>
            <person name="Bloem J."/>
            <person name="Labutti K."/>
            <person name="Salamov A."/>
            <person name="Andreopoulos B."/>
            <person name="Baker S."/>
            <person name="Barry K."/>
            <person name="Bills G."/>
            <person name="Bluhm B."/>
            <person name="Cannon C."/>
            <person name="Castanera R."/>
            <person name="Culley D."/>
            <person name="Daum C."/>
            <person name="Ezra D."/>
            <person name="Gonzalez J."/>
            <person name="Henrissat B."/>
            <person name="Kuo A."/>
            <person name="Liang C."/>
            <person name="Lipzen A."/>
            <person name="Lutzoni F."/>
            <person name="Magnuson J."/>
            <person name="Mondo S."/>
            <person name="Nolan M."/>
            <person name="Ohm R."/>
            <person name="Pangilinan J."/>
            <person name="Park H.-J."/>
            <person name="Ramirez L."/>
            <person name="Alfaro M."/>
            <person name="Sun H."/>
            <person name="Tritt A."/>
            <person name="Yoshinaga Y."/>
            <person name="Zwiers L.-H."/>
            <person name="Turgeon B."/>
            <person name="Goodwin S."/>
            <person name="Spatafora J."/>
            <person name="Crous P."/>
            <person name="Grigoriev I."/>
        </authorList>
    </citation>
    <scope>NUCLEOTIDE SEQUENCE</scope>
    <source>
        <strain evidence="4">CBS 113979</strain>
    </source>
</reference>
<accession>A0A6G1GM47</accession>
<dbReference type="PANTHER" id="PTHR43103:SF3">
    <property type="entry name" value="ADP-L-GLYCERO-D-MANNO-HEPTOSE-6-EPIMERASE"/>
    <property type="match status" value="1"/>
</dbReference>
<name>A0A6G1GM47_9PEZI</name>
<evidence type="ECO:0000313" key="4">
    <source>
        <dbReference type="EMBL" id="KAF1982001.1"/>
    </source>
</evidence>
<organism evidence="4 5">
    <name type="scientific">Aulographum hederae CBS 113979</name>
    <dbReference type="NCBI Taxonomy" id="1176131"/>
    <lineage>
        <taxon>Eukaryota</taxon>
        <taxon>Fungi</taxon>
        <taxon>Dikarya</taxon>
        <taxon>Ascomycota</taxon>
        <taxon>Pezizomycotina</taxon>
        <taxon>Dothideomycetes</taxon>
        <taxon>Pleosporomycetidae</taxon>
        <taxon>Aulographales</taxon>
        <taxon>Aulographaceae</taxon>
    </lineage>
</organism>
<evidence type="ECO:0000313" key="5">
    <source>
        <dbReference type="Proteomes" id="UP000800041"/>
    </source>
</evidence>
<sequence>MPLSEHILITGAGGFISQTLGPVLLSSNPGLILTLADVFEPPIPPSCKPQSSRITCLKADLTSASAVNALVSPSKFTTCYLLHGIMSAGSEADLELGLRVNLDSHRLMLDALRRLQPGVRVIFSSSLAVYGPTRASGVIEDDEVFDEMVLPLPRSSYGSQKFMVEQLIQDYSRKGLIDGRVARLPTVVVRPGKASNAASSFASGIIRESLQGIPNTYPCSASLKMWICAPSTAVHNLALLRTLPSSSFNTTTRVINLPGQTVTVKKMLDALEEVAGKEARGMVKEEREERHERILETWPNRFDTWKAEALGMKADIDVRELIEEFRRSL</sequence>
<keyword evidence="5" id="KW-1185">Reference proteome</keyword>
<dbReference type="Proteomes" id="UP000800041">
    <property type="component" value="Unassembled WGS sequence"/>
</dbReference>
<proteinExistence type="predicted"/>
<dbReference type="InterPro" id="IPR001509">
    <property type="entry name" value="Epimerase_deHydtase"/>
</dbReference>
<evidence type="ECO:0000259" key="3">
    <source>
        <dbReference type="Pfam" id="PF01370"/>
    </source>
</evidence>